<protein>
    <submittedName>
        <fullName evidence="3">Uncharacterized protein</fullName>
    </submittedName>
</protein>
<dbReference type="GO" id="GO:0000149">
    <property type="term" value="F:SNARE binding"/>
    <property type="evidence" value="ECO:0007669"/>
    <property type="project" value="TreeGrafter"/>
</dbReference>
<sequence>MTTLDARHRLGEAPSTSTTIIEEPVPAYSMTMLLQLCTLEAALVESRETTRQVRISTEESLRRARRVQRLRQQVSATAGRVAELRQRLGQHTRRVEAASDAVETLTERKAAVQERVREAERELQRIPDQISSAVVKLRQDRIILEDLRAMLARQRAVVAQQLLFIFPIDIGDISKAEEEYDEQGAVVRGDAYGGWSICGLSVIGPDSVRRWQDSEETAAALGLVTRVVDAVSRLMCTPLRFPVVPRGSRSTICNPMAKATLTTQSAALTAAAEWPLYMLRANDRPRLHMAVRLLSVCIEQFLCQHGVVDVDRHQLLPNLVQLLLAIEGCSFAL</sequence>
<dbReference type="Proteomes" id="UP001140074">
    <property type="component" value="Unassembled WGS sequence"/>
</dbReference>
<name>A0A9W8IDA5_9FUNG</name>
<comment type="caution">
    <text evidence="3">The sequence shown here is derived from an EMBL/GenBank/DDBJ whole genome shotgun (WGS) entry which is preliminary data.</text>
</comment>
<keyword evidence="1 2" id="KW-0175">Coiled coil</keyword>
<evidence type="ECO:0000313" key="4">
    <source>
        <dbReference type="Proteomes" id="UP001140074"/>
    </source>
</evidence>
<keyword evidence="4" id="KW-1185">Reference proteome</keyword>
<organism evidence="3 4">
    <name type="scientific">Coemansia aciculifera</name>
    <dbReference type="NCBI Taxonomy" id="417176"/>
    <lineage>
        <taxon>Eukaryota</taxon>
        <taxon>Fungi</taxon>
        <taxon>Fungi incertae sedis</taxon>
        <taxon>Zoopagomycota</taxon>
        <taxon>Kickxellomycotina</taxon>
        <taxon>Kickxellomycetes</taxon>
        <taxon>Kickxellales</taxon>
        <taxon>Kickxellaceae</taxon>
        <taxon>Coemansia</taxon>
    </lineage>
</organism>
<dbReference type="Gene3D" id="1.20.5.340">
    <property type="match status" value="1"/>
</dbReference>
<evidence type="ECO:0000313" key="3">
    <source>
        <dbReference type="EMBL" id="KAJ2860364.1"/>
    </source>
</evidence>
<accession>A0A9W8IDA5</accession>
<dbReference type="GO" id="GO:0005768">
    <property type="term" value="C:endosome"/>
    <property type="evidence" value="ECO:0007669"/>
    <property type="project" value="TreeGrafter"/>
</dbReference>
<gene>
    <name evidence="3" type="ORF">GGH94_005567</name>
</gene>
<dbReference type="GO" id="GO:0035493">
    <property type="term" value="P:SNARE complex assembly"/>
    <property type="evidence" value="ECO:0007669"/>
    <property type="project" value="TreeGrafter"/>
</dbReference>
<evidence type="ECO:0000256" key="1">
    <source>
        <dbReference type="ARBA" id="ARBA00023054"/>
    </source>
</evidence>
<evidence type="ECO:0000256" key="2">
    <source>
        <dbReference type="SAM" id="Coils"/>
    </source>
</evidence>
<dbReference type="GO" id="GO:0000323">
    <property type="term" value="C:lytic vacuole"/>
    <property type="evidence" value="ECO:0007669"/>
    <property type="project" value="TreeGrafter"/>
</dbReference>
<dbReference type="EMBL" id="JANBUY010000304">
    <property type="protein sequence ID" value="KAJ2860364.1"/>
    <property type="molecule type" value="Genomic_DNA"/>
</dbReference>
<dbReference type="PANTHER" id="PTHR15157:SF5">
    <property type="entry name" value="UV RADIATION RESISTANCE-ASSOCIATED GENE PROTEIN"/>
    <property type="match status" value="1"/>
</dbReference>
<dbReference type="AlphaFoldDB" id="A0A9W8IDA5"/>
<proteinExistence type="predicted"/>
<reference evidence="3" key="1">
    <citation type="submission" date="2022-07" db="EMBL/GenBank/DDBJ databases">
        <title>Phylogenomic reconstructions and comparative analyses of Kickxellomycotina fungi.</title>
        <authorList>
            <person name="Reynolds N.K."/>
            <person name="Stajich J.E."/>
            <person name="Barry K."/>
            <person name="Grigoriev I.V."/>
            <person name="Crous P."/>
            <person name="Smith M.E."/>
        </authorList>
    </citation>
    <scope>NUCLEOTIDE SEQUENCE</scope>
    <source>
        <strain evidence="3">RSA 476</strain>
    </source>
</reference>
<feature type="coiled-coil region" evidence="2">
    <location>
        <begin position="67"/>
        <end position="129"/>
    </location>
</feature>
<dbReference type="PANTHER" id="PTHR15157">
    <property type="entry name" value="UV RADIATION RESISTANCE-ASSOCIATED GENE PROTEIN"/>
    <property type="match status" value="1"/>
</dbReference>